<proteinExistence type="predicted"/>
<protein>
    <submittedName>
        <fullName evidence="2">Competence/damage-inducible protein A</fullName>
    </submittedName>
</protein>
<gene>
    <name evidence="2" type="ORF">IFJ97_03410</name>
</gene>
<dbReference type="AlphaFoldDB" id="A0A8J7CN98"/>
<evidence type="ECO:0000313" key="3">
    <source>
        <dbReference type="Proteomes" id="UP000598633"/>
    </source>
</evidence>
<dbReference type="Pfam" id="PF00994">
    <property type="entry name" value="MoCF_biosynth"/>
    <property type="match status" value="1"/>
</dbReference>
<accession>A0A8J7CN98</accession>
<sequence>MTTAAAIIIGDEILSAKVRDANTPLLIDFFADLGVDLERVVVIGDELKGIAAEVAACSEMCDVVITSGGVGPTHDDCTVRGVADAFGVAVVRHPDIEEMIRAYWGDRFTESALRMAEVPEGSRLFYGDDGLLPLVVFKNVYLFPGVPRLFAAKLPSLRGEISGTPKIVHGVYLNADESRVAPLLSQVAEECSDVKIGSYPRFGEKTDHRLWISIQAVDAECVAAATDRLLDLLKDEEVVRVERS</sequence>
<dbReference type="PANTHER" id="PTHR13939">
    <property type="entry name" value="NICOTINAMIDE-NUCLEOTIDE AMIDOHYDROLASE PNCC"/>
    <property type="match status" value="1"/>
</dbReference>
<dbReference type="Pfam" id="PF24102">
    <property type="entry name" value="FLAD1_M"/>
    <property type="match status" value="1"/>
</dbReference>
<dbReference type="CDD" id="cd00885">
    <property type="entry name" value="cinA"/>
    <property type="match status" value="1"/>
</dbReference>
<comment type="caution">
    <text evidence="2">The sequence shown here is derived from an EMBL/GenBank/DDBJ whole genome shotgun (WGS) entry which is preliminary data.</text>
</comment>
<organism evidence="2 3">
    <name type="scientific">Candidatus Sulfomarinibacter kjeldsenii</name>
    <dbReference type="NCBI Taxonomy" id="2885994"/>
    <lineage>
        <taxon>Bacteria</taxon>
        <taxon>Pseudomonadati</taxon>
        <taxon>Acidobacteriota</taxon>
        <taxon>Thermoanaerobaculia</taxon>
        <taxon>Thermoanaerobaculales</taxon>
        <taxon>Candidatus Sulfomarinibacteraceae</taxon>
        <taxon>Candidatus Sulfomarinibacter</taxon>
    </lineage>
</organism>
<dbReference type="InterPro" id="IPR036425">
    <property type="entry name" value="MoaB/Mog-like_dom_sf"/>
</dbReference>
<dbReference type="Proteomes" id="UP000598633">
    <property type="component" value="Unassembled WGS sequence"/>
</dbReference>
<evidence type="ECO:0000259" key="1">
    <source>
        <dbReference type="SMART" id="SM00852"/>
    </source>
</evidence>
<dbReference type="Gene3D" id="3.40.980.10">
    <property type="entry name" value="MoaB/Mog-like domain"/>
    <property type="match status" value="1"/>
</dbReference>
<name>A0A8J7CN98_9BACT</name>
<feature type="domain" description="MoaB/Mog" evidence="1">
    <location>
        <begin position="5"/>
        <end position="186"/>
    </location>
</feature>
<dbReference type="EMBL" id="JACXWA010000059">
    <property type="protein sequence ID" value="MBD3870393.1"/>
    <property type="molecule type" value="Genomic_DNA"/>
</dbReference>
<dbReference type="InterPro" id="IPR050101">
    <property type="entry name" value="CinA"/>
</dbReference>
<dbReference type="PANTHER" id="PTHR13939:SF0">
    <property type="entry name" value="NMN AMIDOHYDROLASE-LIKE PROTEIN YFAY"/>
    <property type="match status" value="1"/>
</dbReference>
<dbReference type="InterPro" id="IPR001453">
    <property type="entry name" value="MoaB/Mog_dom"/>
</dbReference>
<dbReference type="InterPro" id="IPR056596">
    <property type="entry name" value="FLAD1_M"/>
</dbReference>
<evidence type="ECO:0000313" key="2">
    <source>
        <dbReference type="EMBL" id="MBD3870393.1"/>
    </source>
</evidence>
<reference evidence="2 3" key="1">
    <citation type="submission" date="2020-08" db="EMBL/GenBank/DDBJ databases">
        <title>Acidobacteriota in marine sediments use diverse sulfur dissimilation pathways.</title>
        <authorList>
            <person name="Wasmund K."/>
        </authorList>
    </citation>
    <scope>NUCLEOTIDE SEQUENCE [LARGE SCALE GENOMIC DNA]</scope>
    <source>
        <strain evidence="2">MAG AM3-A</strain>
    </source>
</reference>
<dbReference type="SMART" id="SM00852">
    <property type="entry name" value="MoCF_biosynth"/>
    <property type="match status" value="1"/>
</dbReference>
<dbReference type="SUPFAM" id="SSF53218">
    <property type="entry name" value="Molybdenum cofactor biosynthesis proteins"/>
    <property type="match status" value="1"/>
</dbReference>